<evidence type="ECO:0000313" key="2">
    <source>
        <dbReference type="Proteomes" id="UP000605805"/>
    </source>
</evidence>
<proteinExistence type="predicted"/>
<sequence>MLRIRIENSRSRSGKHACRALAFVVSKEGLEIREPIALRTETVKPLYAKGFAYYLYTDLKDNELLVYVTLVKNLRNEVKGYIEVYTTDGTKVFRVKYVNGKIRCVFGNRRYWSVVEKVLMHLRIPYRRINLGTGVCFE</sequence>
<organism evidence="1 2">
    <name type="scientific">Ignisphaera aggregans</name>
    <dbReference type="NCBI Taxonomy" id="334771"/>
    <lineage>
        <taxon>Archaea</taxon>
        <taxon>Thermoproteota</taxon>
        <taxon>Thermoprotei</taxon>
        <taxon>Desulfurococcales</taxon>
        <taxon>Desulfurococcaceae</taxon>
        <taxon>Ignisphaera</taxon>
    </lineage>
</organism>
<dbReference type="EMBL" id="DQTV01000074">
    <property type="protein sequence ID" value="HIP57222.1"/>
    <property type="molecule type" value="Genomic_DNA"/>
</dbReference>
<dbReference type="AlphaFoldDB" id="A0A832YZ67"/>
<protein>
    <submittedName>
        <fullName evidence="1">Uncharacterized protein</fullName>
    </submittedName>
</protein>
<comment type="caution">
    <text evidence="1">The sequence shown here is derived from an EMBL/GenBank/DDBJ whole genome shotgun (WGS) entry which is preliminary data.</text>
</comment>
<accession>A0A832YZ67</accession>
<evidence type="ECO:0000313" key="1">
    <source>
        <dbReference type="EMBL" id="HIP57222.1"/>
    </source>
</evidence>
<dbReference type="Proteomes" id="UP000605805">
    <property type="component" value="Unassembled WGS sequence"/>
</dbReference>
<name>A0A832YZ67_9CREN</name>
<gene>
    <name evidence="1" type="ORF">EYH02_04030</name>
</gene>
<reference evidence="1" key="1">
    <citation type="journal article" date="2020" name="ISME J.">
        <title>Gammaproteobacteria mediating utilization of methyl-, sulfur- and petroleum organic compounds in deep ocean hydrothermal plumes.</title>
        <authorList>
            <person name="Zhou Z."/>
            <person name="Liu Y."/>
            <person name="Pan J."/>
            <person name="Cron B.R."/>
            <person name="Toner B.M."/>
            <person name="Anantharaman K."/>
            <person name="Breier J.A."/>
            <person name="Dick G.J."/>
            <person name="Li M."/>
        </authorList>
    </citation>
    <scope>NUCLEOTIDE SEQUENCE</scope>
    <source>
        <strain evidence="1">SZUA-1435</strain>
    </source>
</reference>